<name>A0A6A5WE45_9PLEO</name>
<dbReference type="AlphaFoldDB" id="A0A6A5WE45"/>
<evidence type="ECO:0000313" key="3">
    <source>
        <dbReference type="Proteomes" id="UP000799779"/>
    </source>
</evidence>
<sequence length="389" mass="42777">MAGYRLGLVSAAFLYGASTFALERDPSVVQEDDYHYDTYDPNTNTVVEARGLAEEVGGLTREELICSSPWGPSIPGCPSRPQRREESQSPLQQCLLVLASPEMVKDPGSGFQECYEKLIKPMLEVPTAPPPMLKIRTLPIIDPWHVRFRTPCINPETANSEACTGWEDGQPDGLNLIPTQAKRSPWFEEPPPEGSFDFLEEQHKEAMGPMPDWKLDDLLEAVKNGEVKIEGQTVTIARRSPWFETPPTEDNHIADMGIVPELPKEILLDAINQGKVGIATKRSENGDFPMLWTEPRLEIPPGDAVRSECKTGCKSCCARLVASRGAKRAIPAPDLMPLPLWGLGGGCQENGGTEEECKKWFDIMTTTCAGGPGVCDRHDVNDIVAEPIV</sequence>
<dbReference type="Proteomes" id="UP000799779">
    <property type="component" value="Unassembled WGS sequence"/>
</dbReference>
<keyword evidence="1" id="KW-0732">Signal</keyword>
<accession>A0A6A5WE45</accession>
<evidence type="ECO:0000256" key="1">
    <source>
        <dbReference type="SAM" id="SignalP"/>
    </source>
</evidence>
<feature type="signal peptide" evidence="1">
    <location>
        <begin position="1"/>
        <end position="21"/>
    </location>
</feature>
<reference evidence="2" key="1">
    <citation type="journal article" date="2020" name="Stud. Mycol.">
        <title>101 Dothideomycetes genomes: a test case for predicting lifestyles and emergence of pathogens.</title>
        <authorList>
            <person name="Haridas S."/>
            <person name="Albert R."/>
            <person name="Binder M."/>
            <person name="Bloem J."/>
            <person name="Labutti K."/>
            <person name="Salamov A."/>
            <person name="Andreopoulos B."/>
            <person name="Baker S."/>
            <person name="Barry K."/>
            <person name="Bills G."/>
            <person name="Bluhm B."/>
            <person name="Cannon C."/>
            <person name="Castanera R."/>
            <person name="Culley D."/>
            <person name="Daum C."/>
            <person name="Ezra D."/>
            <person name="Gonzalez J."/>
            <person name="Henrissat B."/>
            <person name="Kuo A."/>
            <person name="Liang C."/>
            <person name="Lipzen A."/>
            <person name="Lutzoni F."/>
            <person name="Magnuson J."/>
            <person name="Mondo S."/>
            <person name="Nolan M."/>
            <person name="Ohm R."/>
            <person name="Pangilinan J."/>
            <person name="Park H.-J."/>
            <person name="Ramirez L."/>
            <person name="Alfaro M."/>
            <person name="Sun H."/>
            <person name="Tritt A."/>
            <person name="Yoshinaga Y."/>
            <person name="Zwiers L.-H."/>
            <person name="Turgeon B."/>
            <person name="Goodwin S."/>
            <person name="Spatafora J."/>
            <person name="Crous P."/>
            <person name="Grigoriev I."/>
        </authorList>
    </citation>
    <scope>NUCLEOTIDE SEQUENCE</scope>
    <source>
        <strain evidence="2">CBS 123094</strain>
    </source>
</reference>
<keyword evidence="3" id="KW-1185">Reference proteome</keyword>
<gene>
    <name evidence="2" type="ORF">P154DRAFT_576187</name>
</gene>
<proteinExistence type="predicted"/>
<dbReference type="EMBL" id="ML977590">
    <property type="protein sequence ID" value="KAF2000163.1"/>
    <property type="molecule type" value="Genomic_DNA"/>
</dbReference>
<organism evidence="2 3">
    <name type="scientific">Amniculicola lignicola CBS 123094</name>
    <dbReference type="NCBI Taxonomy" id="1392246"/>
    <lineage>
        <taxon>Eukaryota</taxon>
        <taxon>Fungi</taxon>
        <taxon>Dikarya</taxon>
        <taxon>Ascomycota</taxon>
        <taxon>Pezizomycotina</taxon>
        <taxon>Dothideomycetes</taxon>
        <taxon>Pleosporomycetidae</taxon>
        <taxon>Pleosporales</taxon>
        <taxon>Amniculicolaceae</taxon>
        <taxon>Amniculicola</taxon>
    </lineage>
</organism>
<feature type="chain" id="PRO_5025334075" evidence="1">
    <location>
        <begin position="22"/>
        <end position="389"/>
    </location>
</feature>
<evidence type="ECO:0000313" key="2">
    <source>
        <dbReference type="EMBL" id="KAF2000163.1"/>
    </source>
</evidence>
<protein>
    <submittedName>
        <fullName evidence="2">Uncharacterized protein</fullName>
    </submittedName>
</protein>